<keyword evidence="2" id="KW-0540">Nuclease</keyword>
<feature type="region of interest" description="Disordered" evidence="4">
    <location>
        <begin position="104"/>
        <end position="149"/>
    </location>
</feature>
<gene>
    <name evidence="6" type="ORF">WS72_25815</name>
</gene>
<evidence type="ECO:0000256" key="2">
    <source>
        <dbReference type="ARBA" id="ARBA00022722"/>
    </source>
</evidence>
<accession>A0ABR5T7Z8</accession>
<keyword evidence="7" id="KW-1185">Reference proteome</keyword>
<feature type="compositionally biased region" description="Pro residues" evidence="4">
    <location>
        <begin position="136"/>
        <end position="149"/>
    </location>
</feature>
<dbReference type="SMART" id="SM00990">
    <property type="entry name" value="VRR_NUC"/>
    <property type="match status" value="1"/>
</dbReference>
<sequence>MTRDPPAPVMDSGVLTKAHDFLPGWIQKYWPGGLPGYKPGVGNIRRPDVVVVNDQSLPPTQDNLKSVVEVKFPGDTFSDMQRNAYERIAGDPAKVTVLGPEKCGCGDESQQQQAAPSTSSALDDLTEGARTILRNGPPPIIPPTPVPVF</sequence>
<dbReference type="EMBL" id="LNJQ01000004">
    <property type="protein sequence ID" value="KWZ39354.1"/>
    <property type="molecule type" value="Genomic_DNA"/>
</dbReference>
<evidence type="ECO:0000256" key="3">
    <source>
        <dbReference type="ARBA" id="ARBA00022801"/>
    </source>
</evidence>
<evidence type="ECO:0000313" key="7">
    <source>
        <dbReference type="Proteomes" id="UP000070255"/>
    </source>
</evidence>
<comment type="caution">
    <text evidence="6">The sequence shown here is derived from an EMBL/GenBank/DDBJ whole genome shotgun (WGS) entry which is preliminary data.</text>
</comment>
<feature type="domain" description="VRR-NUC" evidence="5">
    <location>
        <begin position="1"/>
        <end position="102"/>
    </location>
</feature>
<organism evidence="6 7">
    <name type="scientific">Burkholderia savannae</name>
    <dbReference type="NCBI Taxonomy" id="1637837"/>
    <lineage>
        <taxon>Bacteria</taxon>
        <taxon>Pseudomonadati</taxon>
        <taxon>Pseudomonadota</taxon>
        <taxon>Betaproteobacteria</taxon>
        <taxon>Burkholderiales</taxon>
        <taxon>Burkholderiaceae</taxon>
        <taxon>Burkholderia</taxon>
        <taxon>pseudomallei group</taxon>
    </lineage>
</organism>
<dbReference type="Pfam" id="PF08774">
    <property type="entry name" value="VRR_NUC"/>
    <property type="match status" value="1"/>
</dbReference>
<evidence type="ECO:0000256" key="1">
    <source>
        <dbReference type="ARBA" id="ARBA00001946"/>
    </source>
</evidence>
<feature type="compositionally biased region" description="Low complexity" evidence="4">
    <location>
        <begin position="109"/>
        <end position="121"/>
    </location>
</feature>
<evidence type="ECO:0000259" key="5">
    <source>
        <dbReference type="SMART" id="SM00990"/>
    </source>
</evidence>
<name>A0ABR5T7Z8_9BURK</name>
<keyword evidence="3" id="KW-0378">Hydrolase</keyword>
<evidence type="ECO:0000256" key="4">
    <source>
        <dbReference type="SAM" id="MobiDB-lite"/>
    </source>
</evidence>
<comment type="cofactor">
    <cofactor evidence="1">
        <name>Mg(2+)</name>
        <dbReference type="ChEBI" id="CHEBI:18420"/>
    </cofactor>
</comment>
<protein>
    <recommendedName>
        <fullName evidence="5">VRR-NUC domain-containing protein</fullName>
    </recommendedName>
</protein>
<dbReference type="Proteomes" id="UP000070255">
    <property type="component" value="Unassembled WGS sequence"/>
</dbReference>
<dbReference type="InterPro" id="IPR014883">
    <property type="entry name" value="VRR_NUC"/>
</dbReference>
<evidence type="ECO:0000313" key="6">
    <source>
        <dbReference type="EMBL" id="KWZ39354.1"/>
    </source>
</evidence>
<proteinExistence type="predicted"/>
<reference evidence="6 7" key="1">
    <citation type="submission" date="2015-11" db="EMBL/GenBank/DDBJ databases">
        <authorList>
            <person name="Sahl J."/>
            <person name="Wagner D."/>
            <person name="Keim P."/>
        </authorList>
    </citation>
    <scope>NUCLEOTIDE SEQUENCE [LARGE SCALE GENOMIC DNA]</scope>
    <source>
        <strain evidence="6 7">BDU18</strain>
    </source>
</reference>